<organism evidence="4 5">
    <name type="scientific">Emydomyces testavorans</name>
    <dbReference type="NCBI Taxonomy" id="2070801"/>
    <lineage>
        <taxon>Eukaryota</taxon>
        <taxon>Fungi</taxon>
        <taxon>Dikarya</taxon>
        <taxon>Ascomycota</taxon>
        <taxon>Pezizomycotina</taxon>
        <taxon>Eurotiomycetes</taxon>
        <taxon>Eurotiomycetidae</taxon>
        <taxon>Onygenales</taxon>
        <taxon>Nannizziopsiaceae</taxon>
        <taxon>Emydomyces</taxon>
    </lineage>
</organism>
<name>A0AAF0DJZ5_9EURO</name>
<dbReference type="Pfam" id="PF13857">
    <property type="entry name" value="Ank_5"/>
    <property type="match status" value="1"/>
</dbReference>
<dbReference type="Gene3D" id="1.25.40.20">
    <property type="entry name" value="Ankyrin repeat-containing domain"/>
    <property type="match status" value="4"/>
</dbReference>
<sequence>MQSTSPPPALVDLVSMPNEILLSVADNLSDEKDINNFARTNRHLNSLLNPYLYAYDLKHNNGSALWWAVKHGQQGTAEKSLDAGADINAPAEPKSEHNNWTPPAPLLVRAVACRPRNIQYLRQELYQQYVQRHLSLLQLLIDRGVDIDAKDQDYGQTAVQKAASQGDDEVVRLLIENGADVHARCSSDNTVLHAAALACNAETINFLIDKGLDVNATHNTGGTPLHAAASTSNIAAVRTLIDRGAVVQFVANDRSTPLLLAARLEESTPTLEALINHGANVNHRGEGNETPLHAATLAKNAAGVRLLIEHGAKADVGNTEGNSPLHHILRHKDFEPKLDLMKLLLENGAYVNFRNRYGSRPLHTAASTGDIDAVKLLIEHGADLDVQDSIGYTALHIAVGAAEIKKELVTLLLENGAFLGAKSDDGKEVLVPATWRTPADNAWIEATLAKYGSKARKTSQGSEGSTYVMRGLLYQMNSLCLMYVVLRAKKKKRAKKA</sequence>
<dbReference type="Pfam" id="PF00023">
    <property type="entry name" value="Ank"/>
    <property type="match status" value="1"/>
</dbReference>
<evidence type="ECO:0000256" key="2">
    <source>
        <dbReference type="ARBA" id="ARBA00023043"/>
    </source>
</evidence>
<evidence type="ECO:0000313" key="4">
    <source>
        <dbReference type="EMBL" id="WEW60166.1"/>
    </source>
</evidence>
<feature type="repeat" description="ANK" evidence="3">
    <location>
        <begin position="320"/>
        <end position="356"/>
    </location>
</feature>
<dbReference type="GO" id="GO:0005737">
    <property type="term" value="C:cytoplasm"/>
    <property type="evidence" value="ECO:0007669"/>
    <property type="project" value="TreeGrafter"/>
</dbReference>
<evidence type="ECO:0000256" key="3">
    <source>
        <dbReference type="PROSITE-ProRule" id="PRU00023"/>
    </source>
</evidence>
<feature type="repeat" description="ANK" evidence="3">
    <location>
        <begin position="287"/>
        <end position="319"/>
    </location>
</feature>
<dbReference type="AlphaFoldDB" id="A0AAF0DJZ5"/>
<dbReference type="PANTHER" id="PTHR24189:SF71">
    <property type="entry name" value="ANKYRIN REPEAT DOMAIN 39"/>
    <property type="match status" value="1"/>
</dbReference>
<evidence type="ECO:0000313" key="5">
    <source>
        <dbReference type="Proteomes" id="UP001219355"/>
    </source>
</evidence>
<dbReference type="InterPro" id="IPR050745">
    <property type="entry name" value="Multifunctional_regulatory"/>
</dbReference>
<feature type="repeat" description="ANK" evidence="3">
    <location>
        <begin position="220"/>
        <end position="252"/>
    </location>
</feature>
<dbReference type="InterPro" id="IPR036770">
    <property type="entry name" value="Ankyrin_rpt-contain_sf"/>
</dbReference>
<dbReference type="PROSITE" id="PS50297">
    <property type="entry name" value="ANK_REP_REGION"/>
    <property type="match status" value="8"/>
</dbReference>
<dbReference type="PROSITE" id="PS50088">
    <property type="entry name" value="ANK_REPEAT"/>
    <property type="match status" value="8"/>
</dbReference>
<reference evidence="4" key="1">
    <citation type="submission" date="2023-03" db="EMBL/GenBank/DDBJ databases">
        <title>Emydomyces testavorans Genome Sequence.</title>
        <authorList>
            <person name="Hoyer L."/>
        </authorList>
    </citation>
    <scope>NUCLEOTIDE SEQUENCE</scope>
    <source>
        <strain evidence="4">16-2883</strain>
    </source>
</reference>
<feature type="repeat" description="ANK" evidence="3">
    <location>
        <begin position="357"/>
        <end position="389"/>
    </location>
</feature>
<dbReference type="SMART" id="SM00248">
    <property type="entry name" value="ANK"/>
    <property type="match status" value="10"/>
</dbReference>
<dbReference type="Proteomes" id="UP001219355">
    <property type="component" value="Chromosome 3"/>
</dbReference>
<dbReference type="GO" id="GO:0005634">
    <property type="term" value="C:nucleus"/>
    <property type="evidence" value="ECO:0007669"/>
    <property type="project" value="TreeGrafter"/>
</dbReference>
<feature type="repeat" description="ANK" evidence="3">
    <location>
        <begin position="187"/>
        <end position="219"/>
    </location>
</feature>
<accession>A0AAF0DJZ5</accession>
<dbReference type="InterPro" id="IPR002110">
    <property type="entry name" value="Ankyrin_rpt"/>
</dbReference>
<keyword evidence="5" id="KW-1185">Reference proteome</keyword>
<dbReference type="EMBL" id="CP120629">
    <property type="protein sequence ID" value="WEW60166.1"/>
    <property type="molecule type" value="Genomic_DNA"/>
</dbReference>
<gene>
    <name evidence="4" type="ORF">PRK78_005651</name>
</gene>
<dbReference type="PRINTS" id="PR01415">
    <property type="entry name" value="ANKYRIN"/>
</dbReference>
<feature type="repeat" description="ANK" evidence="3">
    <location>
        <begin position="154"/>
        <end position="186"/>
    </location>
</feature>
<keyword evidence="1" id="KW-0677">Repeat</keyword>
<feature type="repeat" description="ANK" evidence="3">
    <location>
        <begin position="390"/>
        <end position="424"/>
    </location>
</feature>
<keyword evidence="2 3" id="KW-0040">ANK repeat</keyword>
<dbReference type="Pfam" id="PF12796">
    <property type="entry name" value="Ank_2"/>
    <property type="match status" value="2"/>
</dbReference>
<evidence type="ECO:0000256" key="1">
    <source>
        <dbReference type="ARBA" id="ARBA00022737"/>
    </source>
</evidence>
<dbReference type="SUPFAM" id="SSF48403">
    <property type="entry name" value="Ankyrin repeat"/>
    <property type="match status" value="1"/>
</dbReference>
<protein>
    <submittedName>
        <fullName evidence="4">Uncharacterized protein</fullName>
    </submittedName>
</protein>
<feature type="repeat" description="ANK" evidence="3">
    <location>
        <begin position="253"/>
        <end position="286"/>
    </location>
</feature>
<proteinExistence type="predicted"/>
<dbReference type="PANTHER" id="PTHR24189">
    <property type="entry name" value="MYOTROPHIN"/>
    <property type="match status" value="1"/>
</dbReference>